<dbReference type="GeneID" id="25268957"/>
<dbReference type="AlphaFoldDB" id="U6GJU9"/>
<feature type="region of interest" description="Disordered" evidence="1">
    <location>
        <begin position="905"/>
        <end position="950"/>
    </location>
</feature>
<feature type="compositionally biased region" description="Polar residues" evidence="1">
    <location>
        <begin position="933"/>
        <end position="945"/>
    </location>
</feature>
<feature type="region of interest" description="Disordered" evidence="1">
    <location>
        <begin position="1"/>
        <end position="57"/>
    </location>
</feature>
<proteinExistence type="predicted"/>
<dbReference type="Gene3D" id="2.120.10.80">
    <property type="entry name" value="Kelch-type beta propeller"/>
    <property type="match status" value="1"/>
</dbReference>
<dbReference type="RefSeq" id="XP_013250929.1">
    <property type="nucleotide sequence ID" value="XM_013395475.1"/>
</dbReference>
<evidence type="ECO:0000313" key="2">
    <source>
        <dbReference type="EMBL" id="CDI78884.1"/>
    </source>
</evidence>
<protein>
    <recommendedName>
        <fullName evidence="4">Kelch motif domain-containing protein</fullName>
    </recommendedName>
</protein>
<evidence type="ECO:0000256" key="1">
    <source>
        <dbReference type="SAM" id="MobiDB-lite"/>
    </source>
</evidence>
<evidence type="ECO:0000313" key="3">
    <source>
        <dbReference type="Proteomes" id="UP000018050"/>
    </source>
</evidence>
<dbReference type="VEuPathDB" id="ToxoDB:EAH_00008870"/>
<keyword evidence="3" id="KW-1185">Reference proteome</keyword>
<gene>
    <name evidence="2" type="ORF">EAH_00008870</name>
</gene>
<feature type="region of interest" description="Disordered" evidence="1">
    <location>
        <begin position="151"/>
        <end position="217"/>
    </location>
</feature>
<dbReference type="OMA" id="WLLDIFD"/>
<organism evidence="2 3">
    <name type="scientific">Eimeria acervulina</name>
    <name type="common">Coccidian parasite</name>
    <dbReference type="NCBI Taxonomy" id="5801"/>
    <lineage>
        <taxon>Eukaryota</taxon>
        <taxon>Sar</taxon>
        <taxon>Alveolata</taxon>
        <taxon>Apicomplexa</taxon>
        <taxon>Conoidasida</taxon>
        <taxon>Coccidia</taxon>
        <taxon>Eucoccidiorida</taxon>
        <taxon>Eimeriorina</taxon>
        <taxon>Eimeriidae</taxon>
        <taxon>Eimeria</taxon>
    </lineage>
</organism>
<feature type="region of interest" description="Disordered" evidence="1">
    <location>
        <begin position="87"/>
        <end position="114"/>
    </location>
</feature>
<feature type="compositionally biased region" description="Basic and acidic residues" evidence="1">
    <location>
        <begin position="39"/>
        <end position="52"/>
    </location>
</feature>
<dbReference type="SUPFAM" id="SSF117281">
    <property type="entry name" value="Kelch motif"/>
    <property type="match status" value="1"/>
</dbReference>
<feature type="compositionally biased region" description="Low complexity" evidence="1">
    <location>
        <begin position="175"/>
        <end position="217"/>
    </location>
</feature>
<feature type="compositionally biased region" description="Low complexity" evidence="1">
    <location>
        <begin position="1"/>
        <end position="18"/>
    </location>
</feature>
<dbReference type="EMBL" id="HG670930">
    <property type="protein sequence ID" value="CDI78884.1"/>
    <property type="molecule type" value="Genomic_DNA"/>
</dbReference>
<sequence>MQPWRRQGQPQQQEVGGRSDVGGANSVGDTGEVPPSVVSKDEGRGLEEERPGGGRAAAAAALGSGACLQKGHAGGAAISIPTFQTRTCDDDNTKPQHSPIPVQLHQPRPRVGHTISPFNLLIGASLQQQRPESKQQQRTLTCTREQLEQNRHQHLQGTGYPISSPQGSGRGDNKSGSLSASGVSTSNGGDSKGSNSKCNGDSSKCGSSSSNNGSSANADMHWARSLVRPVIVGGCCAAAAAAAAAAAPNEFLHRVIERTSDVMGDAFLGFTAAEAAAALRQIPFSMLQQAAASAAGRQQQHHSFLPGNFATPLPAGTEKRGISAAAIVLERDWLERYISLLCAAGTKAWLWWRLPLYAAPGGPGITAAAAAASGVATPENRVHHAAASVSAERQCSAVAVFGGRTASGALADNELYLLEVTPLLSLDLPLYILGDLLSLSLSEPARGVSGASASLDGPAEAEAGGAPRTAVFAEVGERVSSTCAGGADQRVPGGYCSGGSSTGSLPLLRWSVPLCLGQKPSPRLGHSMVYAEPHLILYGGKDGRGRLLNDVWLLDIFDWRPVAGPIAASEAAGVGSSGDRGGLDFSGASALSPLCSPQECKGTLEACGSRSVQQQELEQPSSQYELRVQQIDDLCMVGDPLVISTVFICAGSSLFLLGGLKVRLGAIPFEVLAADIVEVCTADALSYPPFSLTTFRATGVPPFPMRLFLLYVYCFCPLCYRPPHLRSQFFVALLVGHQAWQIGGRVFCFGGLEINEDDAGPLRPVPVHRVVVVDACELLPASYAEALLATRYETRLQLQRRASGVPAAVPKRPLLPASDDSVEVGDAHCLTGSYGGGSHVGQRSVERQRPPGSGVLYSSTGAILPQRMTRPGTAPRSLPTEASLAAAVRVAVTPVAAEGGNITAYSPRECAPADASRSCIGSKRPCSRPWRFDSSSLSKQEQTPDATAGATATAALPDDVAAAAHDMNACTAASFEQLQGQGSRQEGPEGDPAVPGVIHSPLSLAVGAAAAAASSETCHPPDTTVCTPRRYRRMAALQALESFKLLPDTLGGTSTSAPAGASSATTRATEAAVAMPSTAKGI</sequence>
<feature type="region of interest" description="Disordered" evidence="1">
    <location>
        <begin position="1053"/>
        <end position="1082"/>
    </location>
</feature>
<dbReference type="InterPro" id="IPR015915">
    <property type="entry name" value="Kelch-typ_b-propeller"/>
</dbReference>
<dbReference type="OrthoDB" id="346715at2759"/>
<accession>U6GJU9</accession>
<dbReference type="PANTHER" id="PTHR23244">
    <property type="entry name" value="KELCH REPEAT DOMAIN"/>
    <property type="match status" value="1"/>
</dbReference>
<reference evidence="2" key="1">
    <citation type="submission" date="2013-10" db="EMBL/GenBank/DDBJ databases">
        <title>Genomic analysis of the causative agents of coccidiosis in chickens.</title>
        <authorList>
            <person name="Reid A.J."/>
            <person name="Blake D."/>
            <person name="Billington K."/>
            <person name="Browne H."/>
            <person name="Dunn M."/>
            <person name="Hung S."/>
            <person name="Kawahara F."/>
            <person name="Miranda-Saavedra D."/>
            <person name="Mourier T."/>
            <person name="Nagra H."/>
            <person name="Otto T.D."/>
            <person name="Rawlings N."/>
            <person name="Sanchez A."/>
            <person name="Sanders M."/>
            <person name="Subramaniam C."/>
            <person name="Tay Y."/>
            <person name="Dear P."/>
            <person name="Doerig C."/>
            <person name="Gruber A."/>
            <person name="Parkinson J."/>
            <person name="Shirley M."/>
            <person name="Wan K.L."/>
            <person name="Berriman M."/>
            <person name="Tomley F."/>
            <person name="Pain A."/>
        </authorList>
    </citation>
    <scope>NUCLEOTIDE SEQUENCE [LARGE SCALE GENOMIC DNA]</scope>
    <source>
        <strain evidence="2">Houghton</strain>
    </source>
</reference>
<feature type="compositionally biased region" description="Low complexity" evidence="1">
    <location>
        <begin position="1053"/>
        <end position="1074"/>
    </location>
</feature>
<reference evidence="2" key="2">
    <citation type="submission" date="2013-10" db="EMBL/GenBank/DDBJ databases">
        <authorList>
            <person name="Aslett M."/>
        </authorList>
    </citation>
    <scope>NUCLEOTIDE SEQUENCE [LARGE SCALE GENOMIC DNA]</scope>
    <source>
        <strain evidence="2">Houghton</strain>
    </source>
</reference>
<feature type="region of interest" description="Disordered" evidence="1">
    <location>
        <begin position="838"/>
        <end position="859"/>
    </location>
</feature>
<dbReference type="Proteomes" id="UP000018050">
    <property type="component" value="Unassembled WGS sequence"/>
</dbReference>
<name>U6GJU9_EIMAC</name>
<feature type="region of interest" description="Disordered" evidence="1">
    <location>
        <begin position="976"/>
        <end position="998"/>
    </location>
</feature>
<evidence type="ECO:0008006" key="4">
    <source>
        <dbReference type="Google" id="ProtNLM"/>
    </source>
</evidence>